<sequence length="352" mass="39687">MKHTMSSDSGEVANHAGKRPRLDSVFPTIQGPLTDVKHDEQLWYPDGNIILVAKGVGFRVYRGLLADRSEVFRDLFSVPQPPDDETVDGCPIVHLSDTDIALREFLLVLLRGKRYSQEDDPELDLLSFRIRLAHKYGVTSLLEASVSKLKALYPSRLAVWQSMRHTFSPRAITAVNLAHLTGTLTVLPAALYCCCQLPDATLLRGATHPDGSNDCLNQDDLLKCIGGKVYFAQEQMQTICFLFLRGEASCSHRCPSKPSCKGIFNKIHSKALARAWERDTIAWAMEPWDDILNKFDPRRHRPDSPNMLCVACMKRIDEMIEEHFTSMWDGLPYHLGVTLDDTDKWSQSGTEE</sequence>
<dbReference type="RefSeq" id="XP_047777898.1">
    <property type="nucleotide sequence ID" value="XM_047924168.1"/>
</dbReference>
<dbReference type="Gene3D" id="3.30.710.10">
    <property type="entry name" value="Potassium Channel Kv1.1, Chain A"/>
    <property type="match status" value="1"/>
</dbReference>
<dbReference type="InterPro" id="IPR000210">
    <property type="entry name" value="BTB/POZ_dom"/>
</dbReference>
<name>A0ABQ8KDN3_9APHY</name>
<dbReference type="GeneID" id="72004900"/>
<dbReference type="Proteomes" id="UP000814176">
    <property type="component" value="Unassembled WGS sequence"/>
</dbReference>
<accession>A0ABQ8KDN3</accession>
<reference evidence="2 3" key="1">
    <citation type="journal article" date="2021" name="Environ. Microbiol.">
        <title>Gene family expansions and transcriptome signatures uncover fungal adaptations to wood decay.</title>
        <authorList>
            <person name="Hage H."/>
            <person name="Miyauchi S."/>
            <person name="Viragh M."/>
            <person name="Drula E."/>
            <person name="Min B."/>
            <person name="Chaduli D."/>
            <person name="Navarro D."/>
            <person name="Favel A."/>
            <person name="Norest M."/>
            <person name="Lesage-Meessen L."/>
            <person name="Balint B."/>
            <person name="Merenyi Z."/>
            <person name="de Eugenio L."/>
            <person name="Morin E."/>
            <person name="Martinez A.T."/>
            <person name="Baldrian P."/>
            <person name="Stursova M."/>
            <person name="Martinez M.J."/>
            <person name="Novotny C."/>
            <person name="Magnuson J.K."/>
            <person name="Spatafora J.W."/>
            <person name="Maurice S."/>
            <person name="Pangilinan J."/>
            <person name="Andreopoulos W."/>
            <person name="LaButti K."/>
            <person name="Hundley H."/>
            <person name="Na H."/>
            <person name="Kuo A."/>
            <person name="Barry K."/>
            <person name="Lipzen A."/>
            <person name="Henrissat B."/>
            <person name="Riley R."/>
            <person name="Ahrendt S."/>
            <person name="Nagy L.G."/>
            <person name="Grigoriev I.V."/>
            <person name="Martin F."/>
            <person name="Rosso M.N."/>
        </authorList>
    </citation>
    <scope>NUCLEOTIDE SEQUENCE [LARGE SCALE GENOMIC DNA]</scope>
    <source>
        <strain evidence="2 3">CIRM-BRFM 1785</strain>
    </source>
</reference>
<keyword evidence="3" id="KW-1185">Reference proteome</keyword>
<dbReference type="EMBL" id="JADCUA010000013">
    <property type="protein sequence ID" value="KAH9835465.1"/>
    <property type="molecule type" value="Genomic_DNA"/>
</dbReference>
<comment type="caution">
    <text evidence="2">The sequence shown here is derived from an EMBL/GenBank/DDBJ whole genome shotgun (WGS) entry which is preliminary data.</text>
</comment>
<organism evidence="2 3">
    <name type="scientific">Rhodofomes roseus</name>
    <dbReference type="NCBI Taxonomy" id="34475"/>
    <lineage>
        <taxon>Eukaryota</taxon>
        <taxon>Fungi</taxon>
        <taxon>Dikarya</taxon>
        <taxon>Basidiomycota</taxon>
        <taxon>Agaricomycotina</taxon>
        <taxon>Agaricomycetes</taxon>
        <taxon>Polyporales</taxon>
        <taxon>Rhodofomes</taxon>
    </lineage>
</organism>
<dbReference type="PROSITE" id="PS50097">
    <property type="entry name" value="BTB"/>
    <property type="match status" value="1"/>
</dbReference>
<gene>
    <name evidence="2" type="ORF">C8Q71DRAFT_766001</name>
</gene>
<dbReference type="InterPro" id="IPR011333">
    <property type="entry name" value="SKP1/BTB/POZ_sf"/>
</dbReference>
<evidence type="ECO:0000313" key="2">
    <source>
        <dbReference type="EMBL" id="KAH9835465.1"/>
    </source>
</evidence>
<proteinExistence type="predicted"/>
<evidence type="ECO:0000313" key="3">
    <source>
        <dbReference type="Proteomes" id="UP000814176"/>
    </source>
</evidence>
<evidence type="ECO:0000259" key="1">
    <source>
        <dbReference type="PROSITE" id="PS50097"/>
    </source>
</evidence>
<protein>
    <recommendedName>
        <fullName evidence="1">BTB domain-containing protein</fullName>
    </recommendedName>
</protein>
<feature type="domain" description="BTB" evidence="1">
    <location>
        <begin position="47"/>
        <end position="119"/>
    </location>
</feature>